<dbReference type="InterPro" id="IPR010262">
    <property type="entry name" value="Arylsulfotransferase_bact"/>
</dbReference>
<gene>
    <name evidence="1" type="ORF">BCY89_19755</name>
</gene>
<dbReference type="EMBL" id="MCAQ01000030">
    <property type="protein sequence ID" value="RKF30048.1"/>
    <property type="molecule type" value="Genomic_DNA"/>
</dbReference>
<dbReference type="Proteomes" id="UP000286402">
    <property type="component" value="Unassembled WGS sequence"/>
</dbReference>
<dbReference type="InterPro" id="IPR011047">
    <property type="entry name" value="Quinoprotein_ADH-like_sf"/>
</dbReference>
<organism evidence="1 2">
    <name type="scientific">Sphingobacterium siyangense</name>
    <dbReference type="NCBI Taxonomy" id="459529"/>
    <lineage>
        <taxon>Bacteria</taxon>
        <taxon>Pseudomonadati</taxon>
        <taxon>Bacteroidota</taxon>
        <taxon>Sphingobacteriia</taxon>
        <taxon>Sphingobacteriales</taxon>
        <taxon>Sphingobacteriaceae</taxon>
        <taxon>Sphingobacterium</taxon>
    </lineage>
</organism>
<comment type="caution">
    <text evidence="1">The sequence shown here is derived from an EMBL/GenBank/DDBJ whole genome shotgun (WGS) entry which is preliminary data.</text>
</comment>
<reference evidence="1 2" key="1">
    <citation type="submission" date="2016-07" db="EMBL/GenBank/DDBJ databases">
        <title>Genome analysis of Sphingobacterium siyangense T12B17.</title>
        <authorList>
            <person name="Xu D."/>
            <person name="Su Y."/>
            <person name="Zheng S."/>
        </authorList>
    </citation>
    <scope>NUCLEOTIDE SEQUENCE [LARGE SCALE GENOMIC DNA]</scope>
    <source>
        <strain evidence="1 2">T12B17</strain>
    </source>
</reference>
<evidence type="ECO:0000313" key="2">
    <source>
        <dbReference type="Proteomes" id="UP000286402"/>
    </source>
</evidence>
<dbReference type="RefSeq" id="WP_120336577.1">
    <property type="nucleotide sequence ID" value="NZ_CP070350.1"/>
</dbReference>
<dbReference type="SUPFAM" id="SSF50998">
    <property type="entry name" value="Quinoprotein alcohol dehydrogenase-like"/>
    <property type="match status" value="1"/>
</dbReference>
<dbReference type="PANTHER" id="PTHR35340">
    <property type="entry name" value="PQQ ENZYME REPEAT PROTEIN-RELATED"/>
    <property type="match status" value="1"/>
</dbReference>
<dbReference type="PANTHER" id="PTHR35340:SF5">
    <property type="entry name" value="ASST-DOMAIN-CONTAINING PROTEIN"/>
    <property type="match status" value="1"/>
</dbReference>
<keyword evidence="2" id="KW-1185">Reference proteome</keyword>
<dbReference type="GO" id="GO:0004062">
    <property type="term" value="F:aryl sulfotransferase activity"/>
    <property type="evidence" value="ECO:0007669"/>
    <property type="project" value="InterPro"/>
</dbReference>
<evidence type="ECO:0000313" key="1">
    <source>
        <dbReference type="EMBL" id="RKF30048.1"/>
    </source>
</evidence>
<sequence>MKPIKAIIALIVVAIAVFAAYYYYAHQVDIENIEVSSPNNLPLNAAIQVKLNKAEAVYVEYWKEGDKQSYKTTVSNAAVQHNIPLMTLEPNTSYKFRVIIDRIIPIKSSEQSFKTRAQSPWMVHDWIKADHPHDEKALGNGMVLLCYRGFPGYMAMVDGKGTIRWYWQDEKLGVRLASLTPRGTILALLAPASKDEFNKPNQPSKKSTNASYYLRSGRIGFVGGTVLVEIDLTGKEIARIDLDKKGIIMHHDVQMDQNNNIVGIVRDFRIDDRPNHPKDTLWGDAILTMDIKGNILKKWSPWEKWDIQQDKKLDSLKHDRFHFNTISFDRDNNYLTSSPIENQVWKIDAKTGDILWKLGKGGDYKLKDQELFYFQHAPHITKTGELLLFDNGDFSPRDSTTANKQSRAIAFRLDQKNKTATVAYAAPIPKKQFTARMGSAYELDNGNLLQTSSKTGSVLVTDKMGKVLWELNAYFIPYRAIYVPEETWHKYRQN</sequence>
<protein>
    <recommendedName>
        <fullName evidence="3">Arylsulfotransferase ASST</fullName>
    </recommendedName>
</protein>
<dbReference type="Pfam" id="PF05935">
    <property type="entry name" value="Arylsulfotrans"/>
    <property type="match status" value="1"/>
</dbReference>
<accession>A0A420FAP9</accession>
<dbReference type="InterPro" id="IPR053143">
    <property type="entry name" value="Arylsulfate_ST"/>
</dbReference>
<proteinExistence type="predicted"/>
<dbReference type="AlphaFoldDB" id="A0A420FAP9"/>
<evidence type="ECO:0008006" key="3">
    <source>
        <dbReference type="Google" id="ProtNLM"/>
    </source>
</evidence>
<name>A0A420FAP9_9SPHI</name>